<dbReference type="PANTHER" id="PTHR18929">
    <property type="entry name" value="PROTEIN DISULFIDE ISOMERASE"/>
    <property type="match status" value="1"/>
</dbReference>
<feature type="region of interest" description="Disordered" evidence="8">
    <location>
        <begin position="83"/>
        <end position="111"/>
    </location>
</feature>
<dbReference type="InterPro" id="IPR013766">
    <property type="entry name" value="Thioredoxin_domain"/>
</dbReference>
<feature type="domain" description="Thioredoxin" evidence="9">
    <location>
        <begin position="807"/>
        <end position="897"/>
    </location>
</feature>
<dbReference type="Pfam" id="PF00085">
    <property type="entry name" value="Thioredoxin"/>
    <property type="match status" value="1"/>
</dbReference>
<dbReference type="GO" id="GO:0005788">
    <property type="term" value="C:endoplasmic reticulum lumen"/>
    <property type="evidence" value="ECO:0007669"/>
    <property type="project" value="UniProtKB-SubCell"/>
</dbReference>
<evidence type="ECO:0000256" key="7">
    <source>
        <dbReference type="ARBA" id="ARBA00023284"/>
    </source>
</evidence>
<evidence type="ECO:0000256" key="3">
    <source>
        <dbReference type="ARBA" id="ARBA00006347"/>
    </source>
</evidence>
<comment type="caution">
    <text evidence="10">The sequence shown here is derived from an EMBL/GenBank/DDBJ whole genome shotgun (WGS) entry which is preliminary data.</text>
</comment>
<keyword evidence="5" id="KW-0256">Endoplasmic reticulum</keyword>
<comment type="similarity">
    <text evidence="3">Belongs to the protein disulfide isomerase family.</text>
</comment>
<gene>
    <name evidence="10" type="ORF">ACHAXA_010985</name>
</gene>
<evidence type="ECO:0000259" key="9">
    <source>
        <dbReference type="Pfam" id="PF00085"/>
    </source>
</evidence>
<keyword evidence="7" id="KW-0676">Redox-active center</keyword>
<dbReference type="Proteomes" id="UP001530377">
    <property type="component" value="Unassembled WGS sequence"/>
</dbReference>
<dbReference type="Gene3D" id="3.40.30.10">
    <property type="entry name" value="Glutaredoxin"/>
    <property type="match status" value="1"/>
</dbReference>
<proteinExistence type="inferred from homology"/>
<comment type="catalytic activity">
    <reaction evidence="1">
        <text>Catalyzes the rearrangement of -S-S- bonds in proteins.</text>
        <dbReference type="EC" id="5.3.4.1"/>
    </reaction>
</comment>
<keyword evidence="6" id="KW-0413">Isomerase</keyword>
<evidence type="ECO:0000256" key="6">
    <source>
        <dbReference type="ARBA" id="ARBA00023235"/>
    </source>
</evidence>
<name>A0ABD3RR02_9STRA</name>
<reference evidence="10 11" key="1">
    <citation type="submission" date="2024-10" db="EMBL/GenBank/DDBJ databases">
        <title>Updated reference genomes for cyclostephanoid diatoms.</title>
        <authorList>
            <person name="Roberts W.R."/>
            <person name="Alverson A.J."/>
        </authorList>
    </citation>
    <scope>NUCLEOTIDE SEQUENCE [LARGE SCALE GENOMIC DNA]</scope>
    <source>
        <strain evidence="10 11">AJA228-03</strain>
    </source>
</reference>
<evidence type="ECO:0000256" key="4">
    <source>
        <dbReference type="ARBA" id="ARBA00012723"/>
    </source>
</evidence>
<accession>A0ABD3RR02</accession>
<evidence type="ECO:0000313" key="11">
    <source>
        <dbReference type="Proteomes" id="UP001530377"/>
    </source>
</evidence>
<dbReference type="EMBL" id="JALLPB020000201">
    <property type="protein sequence ID" value="KAL3815380.1"/>
    <property type="molecule type" value="Genomic_DNA"/>
</dbReference>
<evidence type="ECO:0000256" key="1">
    <source>
        <dbReference type="ARBA" id="ARBA00001182"/>
    </source>
</evidence>
<dbReference type="GO" id="GO:0003756">
    <property type="term" value="F:protein disulfide isomerase activity"/>
    <property type="evidence" value="ECO:0007669"/>
    <property type="project" value="UniProtKB-EC"/>
</dbReference>
<evidence type="ECO:0000256" key="8">
    <source>
        <dbReference type="SAM" id="MobiDB-lite"/>
    </source>
</evidence>
<organism evidence="10 11">
    <name type="scientific">Cyclostephanos tholiformis</name>
    <dbReference type="NCBI Taxonomy" id="382380"/>
    <lineage>
        <taxon>Eukaryota</taxon>
        <taxon>Sar</taxon>
        <taxon>Stramenopiles</taxon>
        <taxon>Ochrophyta</taxon>
        <taxon>Bacillariophyta</taxon>
        <taxon>Coscinodiscophyceae</taxon>
        <taxon>Thalassiosirophycidae</taxon>
        <taxon>Stephanodiscales</taxon>
        <taxon>Stephanodiscaceae</taxon>
        <taxon>Cyclostephanos</taxon>
    </lineage>
</organism>
<evidence type="ECO:0000256" key="5">
    <source>
        <dbReference type="ARBA" id="ARBA00022824"/>
    </source>
</evidence>
<keyword evidence="11" id="KW-1185">Reference proteome</keyword>
<comment type="subcellular location">
    <subcellularLocation>
        <location evidence="2">Endoplasmic reticulum lumen</location>
    </subcellularLocation>
</comment>
<dbReference type="SUPFAM" id="SSF52833">
    <property type="entry name" value="Thioredoxin-like"/>
    <property type="match status" value="1"/>
</dbReference>
<dbReference type="EC" id="5.3.4.1" evidence="4"/>
<sequence length="959" mass="108284">MSLLVPLTQATRRCLAPLSMAGTIRNLLIWMLMATAASSRLVPAVIATGDVDEWPENDDVVDHGSTVTGTSSFEYISITDDYENEGDDTVEDETDASGNVDEDEDEVTEDSDLGLQIWPNVDALLRHLEGGRLVLVVILAPWCDRGQNSMRETAALAAGMLDETLVPPVWPSRELHPDGLPLSELWDKPCIGIMDSFSTSDDWRMEIFGNVTHYPALKFVMTSPISSLGQTQTFLRRNREDEALSVDGVPDEEAGDDDIDSHVQIWDFIGPRVTATDLYDSVMMNWYRTFLSHNLGEYVEPSKNDPNNARKLKPPYFTFSSQQNLTTFLQYHGNHILRPAKARRRHLSKLESEVFNYFMGVDEGSDDVGGIYRPFELFDDDNAKGDNHLDGRKAFTREIDPYVLVVQCRARINNHGNIGQLKAMNDFDDLAEKMVHRSDVAFFALDATNYDKRNTDNSEKVCGGLFGNITGPLIGAVVFVRIRRHVDYSVIDEPENGHLEEQSRQKLQLTHNIRTEWDEINNPVPREIFVPATVKDMPMETKEIYGKTAVKDPMIPIEYVRTNLVASTILHVTPTVIWFDKERMSQLAFPWYRKVHAVLFVDMGLAHKISRPSSNNRSSWPSSLDYSEESRKLLRSQRFAIRMFYQSALRHRRHRSSDDVVFLIVPSSEVRIMTAFGIDIWTPLDEALFGTSYEDGSNGVGEKSDQRNSSRDGYCSSPFNVESRSILPMMMITDSSGRSGMQSSRYYLCSDDIVSFRTTNEDGGVMAEFIDKFFNRTIGRPFVRSDTPQPSSGSNVQGMGIANRPNVTVLTGNTFESLVMDRNHEHTMLLMQSTSCGHCKRFSIFWNELASLVQALNWSSVISVMKIDVTKNDVPHSKVNAWDVPSVYYFPANQKDEPIELPTPTLPNSNPQHSYDEGLSWVTSGYDLVRWMIDQGKLDIDLLYRLDGSSADGDTAEKN</sequence>
<dbReference type="AlphaFoldDB" id="A0ABD3RR02"/>
<feature type="region of interest" description="Disordered" evidence="8">
    <location>
        <begin position="695"/>
        <end position="716"/>
    </location>
</feature>
<evidence type="ECO:0000256" key="2">
    <source>
        <dbReference type="ARBA" id="ARBA00004319"/>
    </source>
</evidence>
<protein>
    <recommendedName>
        <fullName evidence="4">protein disulfide-isomerase</fullName>
        <ecNumber evidence="4">5.3.4.1</ecNumber>
    </recommendedName>
</protein>
<dbReference type="PANTHER" id="PTHR18929:SF132">
    <property type="entry name" value="PROTEIN DISULFIDE-ISOMERASE A3"/>
    <property type="match status" value="1"/>
</dbReference>
<evidence type="ECO:0000313" key="10">
    <source>
        <dbReference type="EMBL" id="KAL3815380.1"/>
    </source>
</evidence>
<dbReference type="InterPro" id="IPR036249">
    <property type="entry name" value="Thioredoxin-like_sf"/>
</dbReference>